<dbReference type="SUPFAM" id="SSF81483">
    <property type="entry name" value="Bacterial photosystem II reaction centre, L and M subunits"/>
    <property type="match status" value="1"/>
</dbReference>
<accession>A0AAV6WCZ6</accession>
<dbReference type="GO" id="GO:0009523">
    <property type="term" value="C:photosystem II"/>
    <property type="evidence" value="ECO:0007669"/>
    <property type="project" value="UniProtKB-KW"/>
</dbReference>
<dbReference type="GO" id="GO:0009535">
    <property type="term" value="C:chloroplast thylakoid membrane"/>
    <property type="evidence" value="ECO:0007669"/>
    <property type="project" value="TreeGrafter"/>
</dbReference>
<feature type="transmembrane region" description="Helical" evidence="21">
    <location>
        <begin position="702"/>
        <end position="724"/>
    </location>
</feature>
<evidence type="ECO:0000313" key="23">
    <source>
        <dbReference type="Proteomes" id="UP000826271"/>
    </source>
</evidence>
<evidence type="ECO:0000256" key="9">
    <source>
        <dbReference type="ARBA" id="ARBA00022692"/>
    </source>
</evidence>
<dbReference type="InterPro" id="IPR000484">
    <property type="entry name" value="Photo_RC_L/M"/>
</dbReference>
<comment type="subcellular location">
    <subcellularLocation>
        <location evidence="1">Membrane</location>
        <topology evidence="1">Multi-pass membrane protein</topology>
    </subcellularLocation>
</comment>
<keyword evidence="6" id="KW-0602">Photosynthesis</keyword>
<keyword evidence="17" id="KW-0408">Iron</keyword>
<keyword evidence="4" id="KW-0148">Chlorophyll</keyword>
<keyword evidence="19 21" id="KW-0472">Membrane</keyword>
<dbReference type="EMBL" id="WHWC01000017">
    <property type="protein sequence ID" value="KAG8365806.1"/>
    <property type="molecule type" value="Genomic_DNA"/>
</dbReference>
<evidence type="ECO:0000256" key="18">
    <source>
        <dbReference type="ARBA" id="ARBA00023078"/>
    </source>
</evidence>
<evidence type="ECO:0000256" key="16">
    <source>
        <dbReference type="ARBA" id="ARBA00023002"/>
    </source>
</evidence>
<evidence type="ECO:0000256" key="3">
    <source>
        <dbReference type="ARBA" id="ARBA00022448"/>
    </source>
</evidence>
<name>A0AAV6WCZ6_9LAMI</name>
<keyword evidence="9 21" id="KW-0812">Transmembrane</keyword>
<organism evidence="22 23">
    <name type="scientific">Buddleja alternifolia</name>
    <dbReference type="NCBI Taxonomy" id="168488"/>
    <lineage>
        <taxon>Eukaryota</taxon>
        <taxon>Viridiplantae</taxon>
        <taxon>Streptophyta</taxon>
        <taxon>Embryophyta</taxon>
        <taxon>Tracheophyta</taxon>
        <taxon>Spermatophyta</taxon>
        <taxon>Magnoliopsida</taxon>
        <taxon>eudicotyledons</taxon>
        <taxon>Gunneridae</taxon>
        <taxon>Pentapetalae</taxon>
        <taxon>asterids</taxon>
        <taxon>lamiids</taxon>
        <taxon>Lamiales</taxon>
        <taxon>Scrophulariaceae</taxon>
        <taxon>Buddlejeae</taxon>
        <taxon>Buddleja</taxon>
    </lineage>
</organism>
<dbReference type="PANTHER" id="PTHR33149">
    <property type="entry name" value="PHOTOSYSTEM II PROTEIN D1"/>
    <property type="match status" value="1"/>
</dbReference>
<feature type="transmembrane region" description="Helical" evidence="21">
    <location>
        <begin position="870"/>
        <end position="892"/>
    </location>
</feature>
<keyword evidence="7" id="KW-0597">Phosphoprotein</keyword>
<keyword evidence="15" id="KW-0157">Chromophore</keyword>
<dbReference type="Proteomes" id="UP000826271">
    <property type="component" value="Unassembled WGS sequence"/>
</dbReference>
<keyword evidence="13 21" id="KW-1133">Transmembrane helix</keyword>
<evidence type="ECO:0000256" key="6">
    <source>
        <dbReference type="ARBA" id="ARBA00022531"/>
    </source>
</evidence>
<evidence type="ECO:0000256" key="15">
    <source>
        <dbReference type="ARBA" id="ARBA00022991"/>
    </source>
</evidence>
<proteinExistence type="inferred from homology"/>
<dbReference type="Gene3D" id="3.40.50.300">
    <property type="entry name" value="P-loop containing nucleotide triphosphate hydrolases"/>
    <property type="match status" value="1"/>
</dbReference>
<keyword evidence="20" id="KW-0604">Photosystem II</keyword>
<evidence type="ECO:0000256" key="11">
    <source>
        <dbReference type="ARBA" id="ARBA00022842"/>
    </source>
</evidence>
<dbReference type="InterPro" id="IPR055265">
    <property type="entry name" value="Photo_RC_L/M_CS"/>
</dbReference>
<evidence type="ECO:0000256" key="2">
    <source>
        <dbReference type="ARBA" id="ARBA00008204"/>
    </source>
</evidence>
<gene>
    <name evidence="22" type="ORF">BUALT_Bualt17G0010100</name>
</gene>
<dbReference type="InterPro" id="IPR027417">
    <property type="entry name" value="P-loop_NTPase"/>
</dbReference>
<reference evidence="22" key="1">
    <citation type="submission" date="2019-10" db="EMBL/GenBank/DDBJ databases">
        <authorList>
            <person name="Zhang R."/>
            <person name="Pan Y."/>
            <person name="Wang J."/>
            <person name="Ma R."/>
            <person name="Yu S."/>
        </authorList>
    </citation>
    <scope>NUCLEOTIDE SEQUENCE</scope>
    <source>
        <strain evidence="22">LA-IB0</strain>
        <tissue evidence="22">Leaf</tissue>
    </source>
</reference>
<protein>
    <recommendedName>
        <fullName evidence="24">Photosystem II protein D1</fullName>
    </recommendedName>
</protein>
<evidence type="ECO:0000256" key="12">
    <source>
        <dbReference type="ARBA" id="ARBA00022982"/>
    </source>
</evidence>
<keyword evidence="16" id="KW-0560">Oxidoreductase</keyword>
<keyword evidence="23" id="KW-1185">Reference proteome</keyword>
<feature type="transmembrane region" description="Helical" evidence="21">
    <location>
        <begin position="795"/>
        <end position="815"/>
    </location>
</feature>
<evidence type="ECO:0000256" key="13">
    <source>
        <dbReference type="ARBA" id="ARBA00022989"/>
    </source>
</evidence>
<evidence type="ECO:0000256" key="8">
    <source>
        <dbReference type="ARBA" id="ARBA00022640"/>
    </source>
</evidence>
<keyword evidence="10" id="KW-0479">Metal-binding</keyword>
<evidence type="ECO:0000256" key="19">
    <source>
        <dbReference type="ARBA" id="ARBA00023136"/>
    </source>
</evidence>
<keyword evidence="18" id="KW-0793">Thylakoid</keyword>
<evidence type="ECO:0000256" key="1">
    <source>
        <dbReference type="ARBA" id="ARBA00004141"/>
    </source>
</evidence>
<keyword evidence="11" id="KW-0460">Magnesium</keyword>
<keyword evidence="8" id="KW-0934">Plastid</keyword>
<comment type="caution">
    <text evidence="22">The sequence shown here is derived from an EMBL/GenBank/DDBJ whole genome shotgun (WGS) entry which is preliminary data.</text>
</comment>
<dbReference type="GO" id="GO:0016491">
    <property type="term" value="F:oxidoreductase activity"/>
    <property type="evidence" value="ECO:0007669"/>
    <property type="project" value="UniProtKB-KW"/>
</dbReference>
<evidence type="ECO:0008006" key="24">
    <source>
        <dbReference type="Google" id="ProtNLM"/>
    </source>
</evidence>
<evidence type="ECO:0000313" key="22">
    <source>
        <dbReference type="EMBL" id="KAG8365806.1"/>
    </source>
</evidence>
<feature type="transmembrane region" description="Helical" evidence="21">
    <location>
        <begin position="736"/>
        <end position="758"/>
    </location>
</feature>
<dbReference type="InterPro" id="IPR055266">
    <property type="entry name" value="D1/D2"/>
</dbReference>
<dbReference type="PROSITE" id="PS00244">
    <property type="entry name" value="REACTION_CENTER"/>
    <property type="match status" value="1"/>
</dbReference>
<dbReference type="AlphaFoldDB" id="A0AAV6WCZ6"/>
<keyword evidence="12" id="KW-0249">Electron transport</keyword>
<dbReference type="GO" id="GO:0009772">
    <property type="term" value="P:photosynthetic electron transport in photosystem II"/>
    <property type="evidence" value="ECO:0007669"/>
    <property type="project" value="InterPro"/>
</dbReference>
<evidence type="ECO:0000256" key="7">
    <source>
        <dbReference type="ARBA" id="ARBA00022553"/>
    </source>
</evidence>
<keyword evidence="14" id="KW-0007">Acetylation</keyword>
<keyword evidence="5" id="KW-0150">Chloroplast</keyword>
<evidence type="ECO:0000256" key="14">
    <source>
        <dbReference type="ARBA" id="ARBA00022990"/>
    </source>
</evidence>
<dbReference type="PANTHER" id="PTHR33149:SF55">
    <property type="entry name" value="PHOTOSYSTEM II PROTEIN D1"/>
    <property type="match status" value="1"/>
</dbReference>
<dbReference type="InterPro" id="IPR036854">
    <property type="entry name" value="Photo_II_D1/D2_sf"/>
</dbReference>
<evidence type="ECO:0000256" key="20">
    <source>
        <dbReference type="ARBA" id="ARBA00023276"/>
    </source>
</evidence>
<dbReference type="AntiFam" id="ANF00275">
    <property type="entry name" value="Spurious translation from rRNA (DUF6467)"/>
</dbReference>
<dbReference type="GO" id="GO:0046872">
    <property type="term" value="F:metal ion binding"/>
    <property type="evidence" value="ECO:0007669"/>
    <property type="project" value="UniProtKB-KW"/>
</dbReference>
<evidence type="ECO:0000256" key="17">
    <source>
        <dbReference type="ARBA" id="ARBA00023004"/>
    </source>
</evidence>
<evidence type="ECO:0000256" key="10">
    <source>
        <dbReference type="ARBA" id="ARBA00022723"/>
    </source>
</evidence>
<dbReference type="Pfam" id="PF00124">
    <property type="entry name" value="Photo_RC"/>
    <property type="match status" value="1"/>
</dbReference>
<dbReference type="SUPFAM" id="SSF52540">
    <property type="entry name" value="P-loop containing nucleoside triphosphate hydrolases"/>
    <property type="match status" value="1"/>
</dbReference>
<dbReference type="Gene3D" id="1.20.85.10">
    <property type="entry name" value="Photosystem II protein D1-like"/>
    <property type="match status" value="1"/>
</dbReference>
<dbReference type="GO" id="GO:0016168">
    <property type="term" value="F:chlorophyll binding"/>
    <property type="evidence" value="ECO:0007669"/>
    <property type="project" value="UniProtKB-KW"/>
</dbReference>
<evidence type="ECO:0000256" key="4">
    <source>
        <dbReference type="ARBA" id="ARBA00022494"/>
    </source>
</evidence>
<comment type="similarity">
    <text evidence="2">Belongs to the reaction center PufL/M/PsbA/D family.</text>
</comment>
<keyword evidence="3" id="KW-0813">Transport</keyword>
<evidence type="ECO:0000256" key="21">
    <source>
        <dbReference type="SAM" id="Phobius"/>
    </source>
</evidence>
<evidence type="ECO:0000256" key="5">
    <source>
        <dbReference type="ARBA" id="ARBA00022528"/>
    </source>
</evidence>
<sequence length="949" mass="105652">MPNRRTDHSGEGGTLRACLTVRPTGRTETKVGHSDPGVPCGRALAQRIKGTPGITGWWVPRALIDGVVWHLDVDSSHPGVEEGPKGSVVRRFKCAGQLSWYGRTAAQREILLYTSSRMRFLNRTSIGERCYSPEELWTKKRPRDELLADFVLPVRVPGIGINYLGHTSLSRPAHTTNWLKAEMKPSLQILSDLLKEPYVDVTASGCGVEPQKDFQSLSKREMNTPNGTLVRHRRLKVEWSEGILLGEARQLTILREERGCYLTVVGQVAQPDSCSSSSAAKALSSCFRSGHEATGLICGRETEVRGNLLYSVLTDLLLFYTSSSGGIGFLDKMDARSLGMQRALFMRAGLRGLLVFLFSWGRLAHLQVESVLGQLIIGGVSGQHTKNEVVRSAGVRKRASVQLSLLSEVRYKAPFRSLLCVCWLERKFALFVWNLSLGMRFETPLFPLSLHVAGLSIADDFPKVGSNDLIAIGEDGSFSSCRFSISKLYQHSQLEYSLLNATVLLYTIPPDAPWDHKEDSPCACYCSKAFNNELDGMLSTCCDERRNNWAKWGMATRSGERLYATKNILSTLTLKSELEAMRKESFSFFSSIEFPQPFYLTSSVFDFDMIFERGIQEVDLLAPYRRGGKVGLFGGVGERTREGNDLYMEMKESGVINEENIAESKVALVYGQMNEPPEPRMRDPTALLGFAFRCRLSTHHEYLYNGGPYELIVLHFLLGLACYMGREWELRFRLGMRPWIAVAYSSLVAAATAVFLIYPIGQRSFSDGMPLGISGTFNFMIVFQAEHNILMHPFHMLGIAGVFGGSLFSAMHGSLVTSSLIRETTENESANEGYRFDQEEERTNIVAAHGYFGRLIFQYASFNNSRSLHFFLAAWPVVGIWFIALGISTMAFNLNGFNVNQSVVDSQGRVINTSADIINSANLGMEVMHERNAHNIPLDLAAIEAPTNG</sequence>